<dbReference type="GO" id="GO:0005634">
    <property type="term" value="C:nucleus"/>
    <property type="evidence" value="ECO:0007669"/>
    <property type="project" value="UniProtKB-ARBA"/>
</dbReference>
<accession>A0AAV5R2T9</accession>
<gene>
    <name evidence="4" type="ORF">DAPK24_023390</name>
</gene>
<dbReference type="SUPFAM" id="SSF53032">
    <property type="entry name" value="tRNA-intron endonuclease catalytic domain-like"/>
    <property type="match status" value="1"/>
</dbReference>
<evidence type="ECO:0000313" key="4">
    <source>
        <dbReference type="EMBL" id="GMM45764.1"/>
    </source>
</evidence>
<dbReference type="GO" id="GO:0006388">
    <property type="term" value="P:tRNA splicing, via endonucleolytic cleavage and ligation"/>
    <property type="evidence" value="ECO:0007669"/>
    <property type="project" value="InterPro"/>
</dbReference>
<organism evidence="4 5">
    <name type="scientific">Pichia kluyveri</name>
    <name type="common">Yeast</name>
    <dbReference type="NCBI Taxonomy" id="36015"/>
    <lineage>
        <taxon>Eukaryota</taxon>
        <taxon>Fungi</taxon>
        <taxon>Dikarya</taxon>
        <taxon>Ascomycota</taxon>
        <taxon>Saccharomycotina</taxon>
        <taxon>Pichiomycetes</taxon>
        <taxon>Pichiales</taxon>
        <taxon>Pichiaceae</taxon>
        <taxon>Pichia</taxon>
    </lineage>
</organism>
<dbReference type="Gene3D" id="3.40.1350.10">
    <property type="match status" value="1"/>
</dbReference>
<comment type="caution">
    <text evidence="4">The sequence shown here is derived from an EMBL/GenBank/DDBJ whole genome shotgun (WGS) entry which is preliminary data.</text>
</comment>
<evidence type="ECO:0000259" key="3">
    <source>
        <dbReference type="Pfam" id="PF09631"/>
    </source>
</evidence>
<dbReference type="EMBL" id="BTGB01000003">
    <property type="protein sequence ID" value="GMM45764.1"/>
    <property type="molecule type" value="Genomic_DNA"/>
</dbReference>
<keyword evidence="2" id="KW-0819">tRNA processing</keyword>
<dbReference type="InterPro" id="IPR036167">
    <property type="entry name" value="tRNA_intron_Endo_cat-like_sf"/>
</dbReference>
<dbReference type="Proteomes" id="UP001378960">
    <property type="component" value="Unassembled WGS sequence"/>
</dbReference>
<dbReference type="GO" id="GO:0003676">
    <property type="term" value="F:nucleic acid binding"/>
    <property type="evidence" value="ECO:0007669"/>
    <property type="project" value="InterPro"/>
</dbReference>
<protein>
    <recommendedName>
        <fullName evidence="3">tRNA-splicing endonuclease subunit Sen15 domain-containing protein</fullName>
    </recommendedName>
</protein>
<evidence type="ECO:0000313" key="5">
    <source>
        <dbReference type="Proteomes" id="UP001378960"/>
    </source>
</evidence>
<dbReference type="InterPro" id="IPR018593">
    <property type="entry name" value="tRNA-endonuc_su_Sen15"/>
</dbReference>
<dbReference type="AlphaFoldDB" id="A0AAV5R2T9"/>
<evidence type="ECO:0000256" key="1">
    <source>
        <dbReference type="ARBA" id="ARBA00006091"/>
    </source>
</evidence>
<comment type="similarity">
    <text evidence="1">Belongs to the SEN15 family.</text>
</comment>
<dbReference type="Pfam" id="PF09631">
    <property type="entry name" value="Sen15"/>
    <property type="match status" value="1"/>
</dbReference>
<dbReference type="InterPro" id="IPR011856">
    <property type="entry name" value="tRNA_endonuc-like_dom_sf"/>
</dbReference>
<feature type="domain" description="tRNA-splicing endonuclease subunit Sen15" evidence="3">
    <location>
        <begin position="10"/>
        <end position="104"/>
    </location>
</feature>
<proteinExistence type="inferred from homology"/>
<reference evidence="4 5" key="1">
    <citation type="journal article" date="2023" name="Elife">
        <title>Identification of key yeast species and microbe-microbe interactions impacting larval growth of Drosophila in the wild.</title>
        <authorList>
            <person name="Mure A."/>
            <person name="Sugiura Y."/>
            <person name="Maeda R."/>
            <person name="Honda K."/>
            <person name="Sakurai N."/>
            <person name="Takahashi Y."/>
            <person name="Watada M."/>
            <person name="Katoh T."/>
            <person name="Gotoh A."/>
            <person name="Gotoh Y."/>
            <person name="Taniguchi I."/>
            <person name="Nakamura K."/>
            <person name="Hayashi T."/>
            <person name="Katayama T."/>
            <person name="Uemura T."/>
            <person name="Hattori Y."/>
        </authorList>
    </citation>
    <scope>NUCLEOTIDE SEQUENCE [LARGE SCALE GENOMIC DNA]</scope>
    <source>
        <strain evidence="4 5">PK-24</strain>
    </source>
</reference>
<evidence type="ECO:0000256" key="2">
    <source>
        <dbReference type="ARBA" id="ARBA00022694"/>
    </source>
</evidence>
<name>A0AAV5R2T9_PICKL</name>
<keyword evidence="5" id="KW-1185">Reference proteome</keyword>
<sequence length="108" mass="12439">MNNLGIANKVRLHLIYSNQWKNITSIELQNSNNTITYILHGENPNNVKEYVLAINKTHKVTVEDMDKLFEKIESNQGIELEKILMGIIDTDGSILFYYVHKGVKNFSD</sequence>